<organism evidence="1 2">
    <name type="scientific">Sporomusa silvacetica DSM 10669</name>
    <dbReference type="NCBI Taxonomy" id="1123289"/>
    <lineage>
        <taxon>Bacteria</taxon>
        <taxon>Bacillati</taxon>
        <taxon>Bacillota</taxon>
        <taxon>Negativicutes</taxon>
        <taxon>Selenomonadales</taxon>
        <taxon>Sporomusaceae</taxon>
        <taxon>Sporomusa</taxon>
    </lineage>
</organism>
<gene>
    <name evidence="1" type="ORF">SPSIL_045010</name>
</gene>
<proteinExistence type="predicted"/>
<accession>A0ABZ3IRS9</accession>
<protein>
    <submittedName>
        <fullName evidence="1">Uncharacterized protein</fullName>
    </submittedName>
</protein>
<keyword evidence="2" id="KW-1185">Reference proteome</keyword>
<sequence length="45" mass="5116">MQNLAAATNQLKVYSSGLQASIYEPAIDKKQEESLFEQIISELEW</sequence>
<dbReference type="EMBL" id="CP155573">
    <property type="protein sequence ID" value="XFO68281.1"/>
    <property type="molecule type" value="Genomic_DNA"/>
</dbReference>
<reference evidence="1" key="1">
    <citation type="submission" date="2024-05" db="EMBL/GenBank/DDBJ databases">
        <title>Isolation and characterization of Sporomusa carbonis sp. nov., a carboxydotrophic hydrogenogen in the genus of Sporomusa isolated from a charcoal burning pile.</title>
        <authorList>
            <person name="Boeer T."/>
            <person name="Rosenbaum F."/>
            <person name="Eysell L."/>
            <person name="Mueller V."/>
            <person name="Daniel R."/>
            <person name="Poehlein A."/>
        </authorList>
    </citation>
    <scope>NUCLEOTIDE SEQUENCE [LARGE SCALE GENOMIC DNA]</scope>
    <source>
        <strain evidence="1">DSM 10669</strain>
    </source>
</reference>
<evidence type="ECO:0000313" key="1">
    <source>
        <dbReference type="EMBL" id="XFO68281.1"/>
    </source>
</evidence>
<evidence type="ECO:0000313" key="2">
    <source>
        <dbReference type="Proteomes" id="UP000216752"/>
    </source>
</evidence>
<name>A0ABZ3IRS9_9FIRM</name>
<dbReference type="Proteomes" id="UP000216752">
    <property type="component" value="Chromosome"/>
</dbReference>